<evidence type="ECO:0000256" key="1">
    <source>
        <dbReference type="ARBA" id="ARBA00022729"/>
    </source>
</evidence>
<dbReference type="InterPro" id="IPR026444">
    <property type="entry name" value="Secre_tail"/>
</dbReference>
<dbReference type="RefSeq" id="WP_267677073.1">
    <property type="nucleotide sequence ID" value="NZ_CP113088.1"/>
</dbReference>
<dbReference type="Pfam" id="PF18962">
    <property type="entry name" value="Por_Secre_tail"/>
    <property type="match status" value="1"/>
</dbReference>
<protein>
    <submittedName>
        <fullName evidence="3">T9SS type A sorting domain-containing protein</fullName>
    </submittedName>
</protein>
<organism evidence="3 4">
    <name type="scientific">Lacinutrix neustonica</name>
    <dbReference type="NCBI Taxonomy" id="2980107"/>
    <lineage>
        <taxon>Bacteria</taxon>
        <taxon>Pseudomonadati</taxon>
        <taxon>Bacteroidota</taxon>
        <taxon>Flavobacteriia</taxon>
        <taxon>Flavobacteriales</taxon>
        <taxon>Flavobacteriaceae</taxon>
        <taxon>Lacinutrix</taxon>
    </lineage>
</organism>
<accession>A0A9E8MYA1</accession>
<dbReference type="NCBIfam" id="TIGR04183">
    <property type="entry name" value="Por_Secre_tail"/>
    <property type="match status" value="1"/>
</dbReference>
<dbReference type="Proteomes" id="UP001164705">
    <property type="component" value="Chromosome"/>
</dbReference>
<dbReference type="AlphaFoldDB" id="A0A9E8MYA1"/>
<reference evidence="3" key="1">
    <citation type="submission" date="2022-11" db="EMBL/GenBank/DDBJ databases">
        <title>Lacinutrix neustonica HL-RS19T sp. nov., isolated from the surface microlayer sample of brackish Lake Shihwa.</title>
        <authorList>
            <person name="Choi J.Y."/>
            <person name="Hwang C.Y."/>
        </authorList>
    </citation>
    <scope>NUCLEOTIDE SEQUENCE</scope>
    <source>
        <strain evidence="3">HL-RS19</strain>
    </source>
</reference>
<keyword evidence="4" id="KW-1185">Reference proteome</keyword>
<evidence type="ECO:0000313" key="3">
    <source>
        <dbReference type="EMBL" id="WAC02475.1"/>
    </source>
</evidence>
<dbReference type="EMBL" id="CP113088">
    <property type="protein sequence ID" value="WAC02475.1"/>
    <property type="molecule type" value="Genomic_DNA"/>
</dbReference>
<sequence>MRSELLFFENQEVGFVTASLKQLREGSILWDNEIFSTSGTFGTDQHTKYIGVDANNNYYVEGQYKNHMYIYHTGSTESTNLDYHQYSAGGSYYAHVLKFNTDGALQWTTRSYITEYGLYKGVFHHDVKTDNDGNTYITGSSNYGGAGFSHVHNVENADGSTFSSDQAQTFFLKKLNANGFIDWIIGTEEDINTESKYPSGWQLEVKNGVVTTIGKIKANITTPENVIFKSSDAGNITASLTANDLFINSYTTEGILNKVTIFNSIIDDPYNILYKGLISKDIDNYYIGSNFGSSFSNRDGRINFLNSEFCGTIYNNTLSVEEFENQVKVSVIPNPNSGAFKLHLNTFYSNCKVSLYNVLGQLISKEEFINNSEINLKITGEIGIYFAEISIDDNFKQSVKVLVK</sequence>
<name>A0A9E8MYA1_9FLAO</name>
<dbReference type="KEGG" id="lnu:N7U66_01830"/>
<gene>
    <name evidence="3" type="ORF">N7U66_01830</name>
</gene>
<feature type="domain" description="Secretion system C-terminal sorting" evidence="2">
    <location>
        <begin position="332"/>
        <end position="400"/>
    </location>
</feature>
<evidence type="ECO:0000259" key="2">
    <source>
        <dbReference type="Pfam" id="PF18962"/>
    </source>
</evidence>
<evidence type="ECO:0000313" key="4">
    <source>
        <dbReference type="Proteomes" id="UP001164705"/>
    </source>
</evidence>
<proteinExistence type="predicted"/>
<keyword evidence="1" id="KW-0732">Signal</keyword>